<proteinExistence type="predicted"/>
<feature type="domain" description="TIR" evidence="1">
    <location>
        <begin position="36"/>
        <end position="84"/>
    </location>
</feature>
<organism evidence="2 3">
    <name type="scientific">Ktedonobacter robiniae</name>
    <dbReference type="NCBI Taxonomy" id="2778365"/>
    <lineage>
        <taxon>Bacteria</taxon>
        <taxon>Bacillati</taxon>
        <taxon>Chloroflexota</taxon>
        <taxon>Ktedonobacteria</taxon>
        <taxon>Ktedonobacterales</taxon>
        <taxon>Ktedonobacteraceae</taxon>
        <taxon>Ktedonobacter</taxon>
    </lineage>
</organism>
<evidence type="ECO:0000259" key="1">
    <source>
        <dbReference type="Pfam" id="PF13676"/>
    </source>
</evidence>
<dbReference type="Pfam" id="PF13676">
    <property type="entry name" value="TIR_2"/>
    <property type="match status" value="1"/>
</dbReference>
<name>A0ABQ3US30_9CHLR</name>
<keyword evidence="3" id="KW-1185">Reference proteome</keyword>
<comment type="caution">
    <text evidence="2">The sequence shown here is derived from an EMBL/GenBank/DDBJ whole genome shotgun (WGS) entry which is preliminary data.</text>
</comment>
<reference evidence="2 3" key="1">
    <citation type="journal article" date="2021" name="Int. J. Syst. Evol. Microbiol.">
        <title>Reticulibacter mediterranei gen. nov., sp. nov., within the new family Reticulibacteraceae fam. nov., and Ktedonospora formicarum gen. nov., sp. nov., Ktedonobacter robiniae sp. nov., Dictyobacter formicarum sp. nov. and Dictyobacter arantiisoli sp. nov., belonging to the class Ktedonobacteria.</title>
        <authorList>
            <person name="Yabe S."/>
            <person name="Zheng Y."/>
            <person name="Wang C.M."/>
            <person name="Sakai Y."/>
            <person name="Abe K."/>
            <person name="Yokota A."/>
            <person name="Donadio S."/>
            <person name="Cavaletti L."/>
            <person name="Monciardini P."/>
        </authorList>
    </citation>
    <scope>NUCLEOTIDE SEQUENCE [LARGE SCALE GENOMIC DNA]</scope>
    <source>
        <strain evidence="2 3">SOSP1-30</strain>
    </source>
</reference>
<dbReference type="Gene3D" id="3.40.50.10140">
    <property type="entry name" value="Toll/interleukin-1 receptor homology (TIR) domain"/>
    <property type="match status" value="1"/>
</dbReference>
<dbReference type="SUPFAM" id="SSF52200">
    <property type="entry name" value="Toll/Interleukin receptor TIR domain"/>
    <property type="match status" value="1"/>
</dbReference>
<sequence>MGNDAKTVRLWISLPFLPVLLPSYPPSGLARTNDKDDRKIEPGTDWTQVIDQELNKASIILLLVSADFLASNYRYNVEMQQAMEVRAISRAICHCKSTKIDVEITAYYDRVLARCASRGKTHV</sequence>
<dbReference type="EMBL" id="BNJG01000001">
    <property type="protein sequence ID" value="GHO55604.1"/>
    <property type="molecule type" value="Genomic_DNA"/>
</dbReference>
<protein>
    <recommendedName>
        <fullName evidence="1">TIR domain-containing protein</fullName>
    </recommendedName>
</protein>
<dbReference type="Proteomes" id="UP000654345">
    <property type="component" value="Unassembled WGS sequence"/>
</dbReference>
<gene>
    <name evidence="2" type="ORF">KSB_40790</name>
</gene>
<dbReference type="InterPro" id="IPR035897">
    <property type="entry name" value="Toll_tir_struct_dom_sf"/>
</dbReference>
<accession>A0ABQ3US30</accession>
<evidence type="ECO:0000313" key="2">
    <source>
        <dbReference type="EMBL" id="GHO55604.1"/>
    </source>
</evidence>
<dbReference type="RefSeq" id="WP_201372178.1">
    <property type="nucleotide sequence ID" value="NZ_BNJG01000001.1"/>
</dbReference>
<dbReference type="InterPro" id="IPR000157">
    <property type="entry name" value="TIR_dom"/>
</dbReference>
<evidence type="ECO:0000313" key="3">
    <source>
        <dbReference type="Proteomes" id="UP000654345"/>
    </source>
</evidence>